<comment type="caution">
    <text evidence="5">The sequence shown here is derived from an EMBL/GenBank/DDBJ whole genome shotgun (WGS) entry which is preliminary data.</text>
</comment>
<reference evidence="5 6" key="1">
    <citation type="submission" date="2018-05" db="EMBL/GenBank/DDBJ databases">
        <title>Genomic Encyclopedia of Type Strains, Phase IV (KMG-IV): sequencing the most valuable type-strain genomes for metagenomic binning, comparative biology and taxonomic classification.</title>
        <authorList>
            <person name="Goeker M."/>
        </authorList>
    </citation>
    <scope>NUCLEOTIDE SEQUENCE [LARGE SCALE GENOMIC DNA]</scope>
    <source>
        <strain evidence="5 6">DSM 566</strain>
    </source>
</reference>
<dbReference type="Pfam" id="PF05724">
    <property type="entry name" value="TPMT"/>
    <property type="match status" value="1"/>
</dbReference>
<keyword evidence="4" id="KW-0949">S-adenosyl-L-methionine</keyword>
<evidence type="ECO:0000256" key="3">
    <source>
        <dbReference type="ARBA" id="ARBA00022679"/>
    </source>
</evidence>
<dbReference type="RefSeq" id="WP_110402379.1">
    <property type="nucleotide sequence ID" value="NZ_QJJS01000025.1"/>
</dbReference>
<evidence type="ECO:0000313" key="5">
    <source>
        <dbReference type="EMBL" id="PXW92362.1"/>
    </source>
</evidence>
<evidence type="ECO:0000313" key="6">
    <source>
        <dbReference type="Proteomes" id="UP000247811"/>
    </source>
</evidence>
<dbReference type="PANTHER" id="PTHR32183:SF11">
    <property type="entry name" value="THIOL METHYLTRANSFERASE 2-RELATED"/>
    <property type="match status" value="1"/>
</dbReference>
<proteinExistence type="predicted"/>
<dbReference type="OrthoDB" id="7348755at2"/>
<dbReference type="Gene3D" id="3.40.50.150">
    <property type="entry name" value="Vaccinia Virus protein VP39"/>
    <property type="match status" value="1"/>
</dbReference>
<dbReference type="Proteomes" id="UP000247811">
    <property type="component" value="Unassembled WGS sequence"/>
</dbReference>
<evidence type="ECO:0000256" key="2">
    <source>
        <dbReference type="ARBA" id="ARBA00022603"/>
    </source>
</evidence>
<protein>
    <submittedName>
        <fullName evidence="5">Thiopurine S-methyltransferase</fullName>
    </submittedName>
</protein>
<dbReference type="PANTHER" id="PTHR32183">
    <property type="match status" value="1"/>
</dbReference>
<gene>
    <name evidence="5" type="ORF">C7444_12536</name>
</gene>
<dbReference type="InterPro" id="IPR029063">
    <property type="entry name" value="SAM-dependent_MTases_sf"/>
</dbReference>
<dbReference type="EMBL" id="QJJS01000025">
    <property type="protein sequence ID" value="PXW92362.1"/>
    <property type="molecule type" value="Genomic_DNA"/>
</dbReference>
<dbReference type="GO" id="GO:0032259">
    <property type="term" value="P:methylation"/>
    <property type="evidence" value="ECO:0007669"/>
    <property type="project" value="UniProtKB-KW"/>
</dbReference>
<accession>A0A318GUV6</accession>
<evidence type="ECO:0000256" key="4">
    <source>
        <dbReference type="ARBA" id="ARBA00022691"/>
    </source>
</evidence>
<sequence>MAGPTLDFWQQRFEAGDLPWDRGEPGPQLAVWQQAGLLAPGVRVAVPGCGSGHEVLALAQAGCHVTAIDYAPGALALTRQRLEAAGLPASAVTLVQADVLAWQPDEPVDVIYEQTCWCALHPDHWSAYAARLAHWLRPGGTLALLAMQALREGAREGRVEGPPYHLDVHMLRALLPASGWDWPAPPHVPVPHPNGRWFELAITLQRR</sequence>
<evidence type="ECO:0000256" key="1">
    <source>
        <dbReference type="ARBA" id="ARBA00022553"/>
    </source>
</evidence>
<dbReference type="AlphaFoldDB" id="A0A318GUV6"/>
<keyword evidence="1" id="KW-0597">Phosphoprotein</keyword>
<dbReference type="SUPFAM" id="SSF53335">
    <property type="entry name" value="S-adenosyl-L-methionine-dependent methyltransferases"/>
    <property type="match status" value="1"/>
</dbReference>
<dbReference type="PROSITE" id="PS51585">
    <property type="entry name" value="SAM_MT_TPMT"/>
    <property type="match status" value="1"/>
</dbReference>
<dbReference type="InterPro" id="IPR008854">
    <property type="entry name" value="TPMT"/>
</dbReference>
<dbReference type="GO" id="GO:0008757">
    <property type="term" value="F:S-adenosylmethionine-dependent methyltransferase activity"/>
    <property type="evidence" value="ECO:0007669"/>
    <property type="project" value="InterPro"/>
</dbReference>
<keyword evidence="2 5" id="KW-0489">Methyltransferase</keyword>
<name>A0A318GUV6_9BURK</name>
<dbReference type="CDD" id="cd02440">
    <property type="entry name" value="AdoMet_MTases"/>
    <property type="match status" value="1"/>
</dbReference>
<keyword evidence="6" id="KW-1185">Reference proteome</keyword>
<organism evidence="5 6">
    <name type="scientific">Sphaerotilus hippei</name>
    <dbReference type="NCBI Taxonomy" id="744406"/>
    <lineage>
        <taxon>Bacteria</taxon>
        <taxon>Pseudomonadati</taxon>
        <taxon>Pseudomonadota</taxon>
        <taxon>Betaproteobacteria</taxon>
        <taxon>Burkholderiales</taxon>
        <taxon>Sphaerotilaceae</taxon>
        <taxon>Sphaerotilus</taxon>
    </lineage>
</organism>
<keyword evidence="3 5" id="KW-0808">Transferase</keyword>